<dbReference type="GO" id="GO:0046983">
    <property type="term" value="F:protein dimerization activity"/>
    <property type="evidence" value="ECO:0007669"/>
    <property type="project" value="InterPro"/>
</dbReference>
<evidence type="ECO:0000313" key="7">
    <source>
        <dbReference type="EMBL" id="OKY79214.1"/>
    </source>
</evidence>
<keyword evidence="5" id="KW-0548">Nucleotidyltransferase</keyword>
<keyword evidence="8" id="KW-1185">Reference proteome</keyword>
<dbReference type="CDD" id="cd06927">
    <property type="entry name" value="RNAP_L"/>
    <property type="match status" value="1"/>
</dbReference>
<reference evidence="7" key="1">
    <citation type="submission" date="2016-12" db="EMBL/GenBank/DDBJ databases">
        <title>Discovery of methanogenic haloarchaea.</title>
        <authorList>
            <person name="Sorokin D.Y."/>
            <person name="Makarova K.S."/>
            <person name="Abbas B."/>
            <person name="Ferrer M."/>
            <person name="Golyshin P.N."/>
        </authorList>
    </citation>
    <scope>NUCLEOTIDE SEQUENCE [LARGE SCALE GENOMIC DNA]</scope>
    <source>
        <strain evidence="7">HMET1</strain>
    </source>
</reference>
<comment type="similarity">
    <text evidence="4 5">Belongs to the archaeal Rpo11/eukaryotic RPB11/RPC19 RNA polymerase subunit family.</text>
</comment>
<dbReference type="PANTHER" id="PTHR13946:SF28">
    <property type="entry name" value="DNA-DIRECTED RNA POLYMERASES I AND III SUBUNIT RPAC2"/>
    <property type="match status" value="1"/>
</dbReference>
<dbReference type="PANTHER" id="PTHR13946">
    <property type="entry name" value="DNA-DIRECTED RNA POLYMERASE I,II,III"/>
    <property type="match status" value="1"/>
</dbReference>
<evidence type="ECO:0000256" key="2">
    <source>
        <dbReference type="ARBA" id="ARBA00022490"/>
    </source>
</evidence>
<dbReference type="Gene3D" id="3.30.1360.10">
    <property type="entry name" value="RNA polymerase, RBP11-like subunit"/>
    <property type="match status" value="1"/>
</dbReference>
<dbReference type="InterPro" id="IPR009025">
    <property type="entry name" value="RBP11-like_dimer"/>
</dbReference>
<dbReference type="HAMAP" id="MF_00261">
    <property type="entry name" value="RNApol_arch_Rpo11"/>
    <property type="match status" value="1"/>
</dbReference>
<dbReference type="InterPro" id="IPR008193">
    <property type="entry name" value="RNA_pol_Rpb11_13-16kDa_CS"/>
</dbReference>
<accession>A0A1Q6DXW9</accession>
<comment type="caution">
    <text evidence="7">The sequence shown here is derived from an EMBL/GenBank/DDBJ whole genome shotgun (WGS) entry which is preliminary data.</text>
</comment>
<dbReference type="PROSITE" id="PS01154">
    <property type="entry name" value="RNA_POL_L_13KD"/>
    <property type="match status" value="1"/>
</dbReference>
<evidence type="ECO:0000313" key="8">
    <source>
        <dbReference type="Proteomes" id="UP000185744"/>
    </source>
</evidence>
<evidence type="ECO:0000259" key="6">
    <source>
        <dbReference type="Pfam" id="PF13656"/>
    </source>
</evidence>
<comment type="subunit">
    <text evidence="5">Part of the RNA polymerase complex.</text>
</comment>
<dbReference type="Proteomes" id="UP000185744">
    <property type="component" value="Unassembled WGS sequence"/>
</dbReference>
<dbReference type="InParanoid" id="A0A1Q6DXW9"/>
<gene>
    <name evidence="5" type="primary">rpo11</name>
    <name evidence="5" type="synonym">rpoL</name>
    <name evidence="7" type="ORF">BTN85_1722</name>
</gene>
<evidence type="ECO:0000256" key="5">
    <source>
        <dbReference type="HAMAP-Rule" id="MF_00261"/>
    </source>
</evidence>
<comment type="function">
    <text evidence="5">DNA-dependent RNA polymerase (RNAP) catalyzes the transcription of DNA into RNA using the four ribonucleoside triphosphates as substrates.</text>
</comment>
<sequence length="91" mass="10675">MEIDVKKKNKNEMEIELIGEDHTLANLLKEELLSDSRVQIASYNKEHPELSNPVLHVKTKKEDPKEVIDEITEDLIKSYENLNQEFKEINK</sequence>
<comment type="subcellular location">
    <subcellularLocation>
        <location evidence="5">Cytoplasm</location>
    </subcellularLocation>
</comment>
<dbReference type="GO" id="GO:0003677">
    <property type="term" value="F:DNA binding"/>
    <property type="evidence" value="ECO:0007669"/>
    <property type="project" value="InterPro"/>
</dbReference>
<dbReference type="STRING" id="1903181.BTN85_1722"/>
<keyword evidence="3 5" id="KW-0804">Transcription</keyword>
<dbReference type="GO" id="GO:0006351">
    <property type="term" value="P:DNA-templated transcription"/>
    <property type="evidence" value="ECO:0007669"/>
    <property type="project" value="UniProtKB-UniRule"/>
</dbReference>
<dbReference type="EMBL" id="MSDW01000001">
    <property type="protein sequence ID" value="OKY79214.1"/>
    <property type="molecule type" value="Genomic_DNA"/>
</dbReference>
<evidence type="ECO:0000256" key="3">
    <source>
        <dbReference type="ARBA" id="ARBA00023163"/>
    </source>
</evidence>
<organism evidence="7 8">
    <name type="scientific">Methanohalarchaeum thermophilum</name>
    <dbReference type="NCBI Taxonomy" id="1903181"/>
    <lineage>
        <taxon>Archaea</taxon>
        <taxon>Methanobacteriati</taxon>
        <taxon>Methanobacteriota</taxon>
        <taxon>Methanonatronarchaeia</taxon>
        <taxon>Methanonatronarchaeales</taxon>
        <taxon>Methanonatronarchaeaceae</taxon>
        <taxon>Candidatus Methanohalarchaeum</taxon>
    </lineage>
</organism>
<comment type="catalytic activity">
    <reaction evidence="5">
        <text>RNA(n) + a ribonucleoside 5'-triphosphate = RNA(n+1) + diphosphate</text>
        <dbReference type="Rhea" id="RHEA:21248"/>
        <dbReference type="Rhea" id="RHEA-COMP:14527"/>
        <dbReference type="Rhea" id="RHEA-COMP:17342"/>
        <dbReference type="ChEBI" id="CHEBI:33019"/>
        <dbReference type="ChEBI" id="CHEBI:61557"/>
        <dbReference type="ChEBI" id="CHEBI:140395"/>
        <dbReference type="EC" id="2.7.7.6"/>
    </reaction>
</comment>
<dbReference type="InterPro" id="IPR022905">
    <property type="entry name" value="Rpo11-like"/>
</dbReference>
<name>A0A1Q6DXW9_METT1</name>
<dbReference type="GO" id="GO:0005737">
    <property type="term" value="C:cytoplasm"/>
    <property type="evidence" value="ECO:0007669"/>
    <property type="project" value="UniProtKB-SubCell"/>
</dbReference>
<keyword evidence="1 5" id="KW-0240">DNA-directed RNA polymerase</keyword>
<protein>
    <recommendedName>
        <fullName evidence="5">DNA-directed RNA polymerase subunit Rpo11</fullName>
        <ecNumber evidence="5">2.7.7.6</ecNumber>
    </recommendedName>
    <alternativeName>
        <fullName evidence="5">DNA-directed RNA polymerase subunit L</fullName>
    </alternativeName>
</protein>
<dbReference type="AlphaFoldDB" id="A0A1Q6DXW9"/>
<dbReference type="GO" id="GO:0000428">
    <property type="term" value="C:DNA-directed RNA polymerase complex"/>
    <property type="evidence" value="ECO:0007669"/>
    <property type="project" value="UniProtKB-KW"/>
</dbReference>
<keyword evidence="2 5" id="KW-0963">Cytoplasm</keyword>
<dbReference type="SUPFAM" id="SSF55257">
    <property type="entry name" value="RBP11-like subunits of RNA polymerase"/>
    <property type="match status" value="1"/>
</dbReference>
<evidence type="ECO:0000256" key="4">
    <source>
        <dbReference type="ARBA" id="ARBA00025751"/>
    </source>
</evidence>
<dbReference type="InterPro" id="IPR036603">
    <property type="entry name" value="RBP11-like"/>
</dbReference>
<keyword evidence="5" id="KW-0808">Transferase</keyword>
<dbReference type="FunCoup" id="A0A1Q6DXW9">
    <property type="interactions" value="8"/>
</dbReference>
<proteinExistence type="inferred from homology"/>
<dbReference type="Pfam" id="PF13656">
    <property type="entry name" value="RNA_pol_L_2"/>
    <property type="match status" value="1"/>
</dbReference>
<dbReference type="GO" id="GO:0003899">
    <property type="term" value="F:DNA-directed RNA polymerase activity"/>
    <property type="evidence" value="ECO:0007669"/>
    <property type="project" value="UniProtKB-UniRule"/>
</dbReference>
<evidence type="ECO:0000256" key="1">
    <source>
        <dbReference type="ARBA" id="ARBA00022478"/>
    </source>
</evidence>
<feature type="domain" description="DNA-directed RNA polymerase RBP11-like dimerisation" evidence="6">
    <location>
        <begin position="12"/>
        <end position="84"/>
    </location>
</feature>
<dbReference type="EC" id="2.7.7.6" evidence="5"/>